<protein>
    <submittedName>
        <fullName evidence="2">Uncharacterized protein</fullName>
    </submittedName>
</protein>
<evidence type="ECO:0000313" key="3">
    <source>
        <dbReference type="Proteomes" id="UP000290289"/>
    </source>
</evidence>
<dbReference type="AlphaFoldDB" id="A0A498J4X6"/>
<dbReference type="Proteomes" id="UP000290289">
    <property type="component" value="Chromosome 9"/>
</dbReference>
<evidence type="ECO:0000313" key="2">
    <source>
        <dbReference type="EMBL" id="RXH90668.1"/>
    </source>
</evidence>
<reference evidence="2 3" key="1">
    <citation type="submission" date="2018-10" db="EMBL/GenBank/DDBJ databases">
        <title>A high-quality apple genome assembly.</title>
        <authorList>
            <person name="Hu J."/>
        </authorList>
    </citation>
    <scope>NUCLEOTIDE SEQUENCE [LARGE SCALE GENOMIC DNA]</scope>
    <source>
        <strain evidence="3">cv. HFTH1</strain>
        <tissue evidence="2">Young leaf</tissue>
    </source>
</reference>
<evidence type="ECO:0000256" key="1">
    <source>
        <dbReference type="SAM" id="MobiDB-lite"/>
    </source>
</evidence>
<organism evidence="2 3">
    <name type="scientific">Malus domestica</name>
    <name type="common">Apple</name>
    <name type="synonym">Pyrus malus</name>
    <dbReference type="NCBI Taxonomy" id="3750"/>
    <lineage>
        <taxon>Eukaryota</taxon>
        <taxon>Viridiplantae</taxon>
        <taxon>Streptophyta</taxon>
        <taxon>Embryophyta</taxon>
        <taxon>Tracheophyta</taxon>
        <taxon>Spermatophyta</taxon>
        <taxon>Magnoliopsida</taxon>
        <taxon>eudicotyledons</taxon>
        <taxon>Gunneridae</taxon>
        <taxon>Pentapetalae</taxon>
        <taxon>rosids</taxon>
        <taxon>fabids</taxon>
        <taxon>Rosales</taxon>
        <taxon>Rosaceae</taxon>
        <taxon>Amygdaloideae</taxon>
        <taxon>Maleae</taxon>
        <taxon>Malus</taxon>
    </lineage>
</organism>
<keyword evidence="3" id="KW-1185">Reference proteome</keyword>
<accession>A0A498J4X6</accession>
<sequence>MGVMMRAYPTRQGGKPKLKPKSIASKRQPWQQRSNEGEEDYEVDPVDEVIVKDEEVNEFVIGDVAVDEFVVGDEAALKAYAVEIEVEEVIRAG</sequence>
<proteinExistence type="predicted"/>
<feature type="region of interest" description="Disordered" evidence="1">
    <location>
        <begin position="1"/>
        <end position="42"/>
    </location>
</feature>
<name>A0A498J4X6_MALDO</name>
<comment type="caution">
    <text evidence="2">The sequence shown here is derived from an EMBL/GenBank/DDBJ whole genome shotgun (WGS) entry which is preliminary data.</text>
</comment>
<gene>
    <name evidence="2" type="ORF">DVH24_035432</name>
</gene>
<dbReference type="EMBL" id="RDQH01000335">
    <property type="protein sequence ID" value="RXH90668.1"/>
    <property type="molecule type" value="Genomic_DNA"/>
</dbReference>